<proteinExistence type="inferred from homology"/>
<dbReference type="AlphaFoldDB" id="A0A914A2P1"/>
<keyword evidence="7" id="KW-0636">Prenylation</keyword>
<comment type="similarity">
    <text evidence="2">Belongs to the small GTPase superfamily. Rab family.</text>
</comment>
<keyword evidence="6" id="KW-0449">Lipoprotein</keyword>
<dbReference type="EnsemblMetazoa" id="XM_038201713.1">
    <property type="protein sequence ID" value="XP_038057641.1"/>
    <property type="gene ID" value="LOC119729180"/>
</dbReference>
<evidence type="ECO:0000256" key="4">
    <source>
        <dbReference type="ARBA" id="ARBA00023134"/>
    </source>
</evidence>
<evidence type="ECO:0000256" key="1">
    <source>
        <dbReference type="ARBA" id="ARBA00004308"/>
    </source>
</evidence>
<keyword evidence="4" id="KW-0342">GTP-binding</keyword>
<evidence type="ECO:0000256" key="5">
    <source>
        <dbReference type="ARBA" id="ARBA00023136"/>
    </source>
</evidence>
<dbReference type="Pfam" id="PF00071">
    <property type="entry name" value="Ras"/>
    <property type="match status" value="1"/>
</dbReference>
<evidence type="ECO:0000256" key="6">
    <source>
        <dbReference type="ARBA" id="ARBA00023288"/>
    </source>
</evidence>
<dbReference type="SMART" id="SM00175">
    <property type="entry name" value="RAB"/>
    <property type="match status" value="1"/>
</dbReference>
<dbReference type="GeneID" id="119729180"/>
<keyword evidence="3" id="KW-0547">Nucleotide-binding</keyword>
<dbReference type="Proteomes" id="UP000887568">
    <property type="component" value="Unplaced"/>
</dbReference>
<dbReference type="PANTHER" id="PTHR47980">
    <property type="entry name" value="LD44762P"/>
    <property type="match status" value="1"/>
</dbReference>
<accession>A0A914A2P1</accession>
<dbReference type="PROSITE" id="PS51421">
    <property type="entry name" value="RAS"/>
    <property type="match status" value="1"/>
</dbReference>
<comment type="subcellular location">
    <subcellularLocation>
        <location evidence="1">Endomembrane system</location>
    </subcellularLocation>
</comment>
<evidence type="ECO:0000256" key="2">
    <source>
        <dbReference type="ARBA" id="ARBA00006270"/>
    </source>
</evidence>
<dbReference type="PROSITE" id="PS51419">
    <property type="entry name" value="RAB"/>
    <property type="match status" value="1"/>
</dbReference>
<dbReference type="PRINTS" id="PR00449">
    <property type="entry name" value="RASTRNSFRMNG"/>
</dbReference>
<feature type="region of interest" description="Disordered" evidence="8">
    <location>
        <begin position="249"/>
        <end position="270"/>
    </location>
</feature>
<dbReference type="SMART" id="SM00174">
    <property type="entry name" value="RHO"/>
    <property type="match status" value="1"/>
</dbReference>
<dbReference type="Gene3D" id="3.40.50.300">
    <property type="entry name" value="P-loop containing nucleotide triphosphate hydrolases"/>
    <property type="match status" value="1"/>
</dbReference>
<dbReference type="SMART" id="SM00173">
    <property type="entry name" value="RAS"/>
    <property type="match status" value="1"/>
</dbReference>
<keyword evidence="10" id="KW-1185">Reference proteome</keyword>
<evidence type="ECO:0000313" key="10">
    <source>
        <dbReference type="Proteomes" id="UP000887568"/>
    </source>
</evidence>
<keyword evidence="5" id="KW-0472">Membrane</keyword>
<sequence>MQSARTFRANSRRNIGVAPVRKNTDCPVCHGMRVSSVNGVLFYRTPEMMNGGPARRKADEIDPRRDQPFKVLIVGGSSVGKTCILRRFVDGEFPSKCKATLGLDFKIRCVQVGDRLIKMQLWDTSGQERFRSMTQAYYRGAAGVMIVYDVTEETTLHGLTSWLEDVKKYAPEDVDIIILGNKSDVVEQRVVSKEAGEEFAKNQGLKFFETSANDNTNIMEAFEEMAVLLASKITATRKRVNSIAITSPAETNGDATKHGGPGPVKPKCAC</sequence>
<evidence type="ECO:0000256" key="3">
    <source>
        <dbReference type="ARBA" id="ARBA00022741"/>
    </source>
</evidence>
<dbReference type="GO" id="GO:0012505">
    <property type="term" value="C:endomembrane system"/>
    <property type="evidence" value="ECO:0007669"/>
    <property type="project" value="UniProtKB-SubCell"/>
</dbReference>
<evidence type="ECO:0000256" key="7">
    <source>
        <dbReference type="ARBA" id="ARBA00023289"/>
    </source>
</evidence>
<name>A0A914A2P1_PATMI</name>
<dbReference type="SMART" id="SM00176">
    <property type="entry name" value="RAN"/>
    <property type="match status" value="1"/>
</dbReference>
<dbReference type="InterPro" id="IPR001806">
    <property type="entry name" value="Small_GTPase"/>
</dbReference>
<dbReference type="PROSITE" id="PS51417">
    <property type="entry name" value="ARF"/>
    <property type="match status" value="1"/>
</dbReference>
<dbReference type="SUPFAM" id="SSF52540">
    <property type="entry name" value="P-loop containing nucleoside triphosphate hydrolases"/>
    <property type="match status" value="1"/>
</dbReference>
<evidence type="ECO:0000313" key="9">
    <source>
        <dbReference type="EnsemblMetazoa" id="XP_038057641.1"/>
    </source>
</evidence>
<dbReference type="NCBIfam" id="TIGR00231">
    <property type="entry name" value="small_GTP"/>
    <property type="match status" value="1"/>
</dbReference>
<protein>
    <submittedName>
        <fullName evidence="9">Uncharacterized protein</fullName>
    </submittedName>
</protein>
<dbReference type="InterPro" id="IPR005225">
    <property type="entry name" value="Small_GTP-bd"/>
</dbReference>
<dbReference type="GO" id="GO:0005525">
    <property type="term" value="F:GTP binding"/>
    <property type="evidence" value="ECO:0007669"/>
    <property type="project" value="UniProtKB-KW"/>
</dbReference>
<dbReference type="FunFam" id="3.40.50.300:FF:000586">
    <property type="entry name" value="Rab family GTPase"/>
    <property type="match status" value="1"/>
</dbReference>
<organism evidence="9 10">
    <name type="scientific">Patiria miniata</name>
    <name type="common">Bat star</name>
    <name type="synonym">Asterina miniata</name>
    <dbReference type="NCBI Taxonomy" id="46514"/>
    <lineage>
        <taxon>Eukaryota</taxon>
        <taxon>Metazoa</taxon>
        <taxon>Echinodermata</taxon>
        <taxon>Eleutherozoa</taxon>
        <taxon>Asterozoa</taxon>
        <taxon>Asteroidea</taxon>
        <taxon>Valvatacea</taxon>
        <taxon>Valvatida</taxon>
        <taxon>Asterinidae</taxon>
        <taxon>Patiria</taxon>
    </lineage>
</organism>
<dbReference type="OrthoDB" id="9989112at2759"/>
<dbReference type="InterPro" id="IPR050305">
    <property type="entry name" value="Small_GTPase_Rab"/>
</dbReference>
<dbReference type="GO" id="GO:0003924">
    <property type="term" value="F:GTPase activity"/>
    <property type="evidence" value="ECO:0007669"/>
    <property type="project" value="InterPro"/>
</dbReference>
<dbReference type="CDD" id="cd00154">
    <property type="entry name" value="Rab"/>
    <property type="match status" value="1"/>
</dbReference>
<dbReference type="RefSeq" id="XP_038057641.1">
    <property type="nucleotide sequence ID" value="XM_038201713.1"/>
</dbReference>
<evidence type="ECO:0000256" key="8">
    <source>
        <dbReference type="SAM" id="MobiDB-lite"/>
    </source>
</evidence>
<dbReference type="InterPro" id="IPR027417">
    <property type="entry name" value="P-loop_NTPase"/>
</dbReference>
<reference evidence="9" key="1">
    <citation type="submission" date="2022-11" db="UniProtKB">
        <authorList>
            <consortium name="EnsemblMetazoa"/>
        </authorList>
    </citation>
    <scope>IDENTIFICATION</scope>
</reference>